<organism evidence="2 3">
    <name type="scientific">Eumeta variegata</name>
    <name type="common">Bagworm moth</name>
    <name type="synonym">Eumeta japonica</name>
    <dbReference type="NCBI Taxonomy" id="151549"/>
    <lineage>
        <taxon>Eukaryota</taxon>
        <taxon>Metazoa</taxon>
        <taxon>Ecdysozoa</taxon>
        <taxon>Arthropoda</taxon>
        <taxon>Hexapoda</taxon>
        <taxon>Insecta</taxon>
        <taxon>Pterygota</taxon>
        <taxon>Neoptera</taxon>
        <taxon>Endopterygota</taxon>
        <taxon>Lepidoptera</taxon>
        <taxon>Glossata</taxon>
        <taxon>Ditrysia</taxon>
        <taxon>Tineoidea</taxon>
        <taxon>Psychidae</taxon>
        <taxon>Oiketicinae</taxon>
        <taxon>Eumeta</taxon>
    </lineage>
</organism>
<sequence length="160" mass="18154">MRSLLRWLLAKKKKFIVKLARPPSTWRVYRPIARDKPVYGKKSVCWVRIPNGPAAVQFGCDFAPPSIPMSCDRTYLCNMNSMALANGDALPPLASFTSVKICIPSVVMMYIRYTSSSVDVAKTTPATRVEATSENPCRSRRGHQTEQSPERYHRSKRKLY</sequence>
<keyword evidence="3" id="KW-1185">Reference proteome</keyword>
<reference evidence="2 3" key="1">
    <citation type="journal article" date="2019" name="Commun. Biol.">
        <title>The bagworm genome reveals a unique fibroin gene that provides high tensile strength.</title>
        <authorList>
            <person name="Kono N."/>
            <person name="Nakamura H."/>
            <person name="Ohtoshi R."/>
            <person name="Tomita M."/>
            <person name="Numata K."/>
            <person name="Arakawa K."/>
        </authorList>
    </citation>
    <scope>NUCLEOTIDE SEQUENCE [LARGE SCALE GENOMIC DNA]</scope>
</reference>
<evidence type="ECO:0000256" key="1">
    <source>
        <dbReference type="SAM" id="MobiDB-lite"/>
    </source>
</evidence>
<gene>
    <name evidence="2" type="ORF">EVAR_16306_1</name>
</gene>
<feature type="compositionally biased region" description="Polar residues" evidence="1">
    <location>
        <begin position="127"/>
        <end position="136"/>
    </location>
</feature>
<evidence type="ECO:0000313" key="2">
    <source>
        <dbReference type="EMBL" id="GBP37401.1"/>
    </source>
</evidence>
<evidence type="ECO:0000313" key="3">
    <source>
        <dbReference type="Proteomes" id="UP000299102"/>
    </source>
</evidence>
<dbReference type="EMBL" id="BGZK01000333">
    <property type="protein sequence ID" value="GBP37401.1"/>
    <property type="molecule type" value="Genomic_DNA"/>
</dbReference>
<name>A0A4C1VEV7_EUMVA</name>
<comment type="caution">
    <text evidence="2">The sequence shown here is derived from an EMBL/GenBank/DDBJ whole genome shotgun (WGS) entry which is preliminary data.</text>
</comment>
<dbReference type="AlphaFoldDB" id="A0A4C1VEV7"/>
<proteinExistence type="predicted"/>
<accession>A0A4C1VEV7</accession>
<dbReference type="Proteomes" id="UP000299102">
    <property type="component" value="Unassembled WGS sequence"/>
</dbReference>
<protein>
    <submittedName>
        <fullName evidence="2">Uncharacterized protein</fullName>
    </submittedName>
</protein>
<feature type="region of interest" description="Disordered" evidence="1">
    <location>
        <begin position="127"/>
        <end position="160"/>
    </location>
</feature>